<accession>A0ABQ1I992</accession>
<dbReference type="RefSeq" id="WP_055731934.1">
    <property type="nucleotide sequence ID" value="NZ_BMDY01000039.1"/>
</dbReference>
<evidence type="ECO:0000313" key="1">
    <source>
        <dbReference type="EMBL" id="GGB21162.1"/>
    </source>
</evidence>
<dbReference type="Proteomes" id="UP000651977">
    <property type="component" value="Unassembled WGS sequence"/>
</dbReference>
<proteinExistence type="predicted"/>
<name>A0ABQ1I992_9ALTE</name>
<dbReference type="EMBL" id="BMDY01000039">
    <property type="protein sequence ID" value="GGB21162.1"/>
    <property type="molecule type" value="Genomic_DNA"/>
</dbReference>
<comment type="caution">
    <text evidence="1">The sequence shown here is derived from an EMBL/GenBank/DDBJ whole genome shotgun (WGS) entry which is preliminary data.</text>
</comment>
<protein>
    <submittedName>
        <fullName evidence="1">Type I-F CRISPR-associated protein Csy3</fullName>
    </submittedName>
</protein>
<evidence type="ECO:0000313" key="2">
    <source>
        <dbReference type="Proteomes" id="UP000651977"/>
    </source>
</evidence>
<dbReference type="InterPro" id="IPR013399">
    <property type="entry name" value="CRISPR-assoc_prot_Csy3"/>
</dbReference>
<organism evidence="1 2">
    <name type="scientific">Agarivorans gilvus</name>
    <dbReference type="NCBI Taxonomy" id="680279"/>
    <lineage>
        <taxon>Bacteria</taxon>
        <taxon>Pseudomonadati</taxon>
        <taxon>Pseudomonadota</taxon>
        <taxon>Gammaproteobacteria</taxon>
        <taxon>Alteromonadales</taxon>
        <taxon>Alteromonadaceae</taxon>
        <taxon>Agarivorans</taxon>
    </lineage>
</organism>
<gene>
    <name evidence="1" type="ORF">GCM10007414_38190</name>
</gene>
<dbReference type="Pfam" id="PF09615">
    <property type="entry name" value="Cas_Csy3"/>
    <property type="match status" value="1"/>
</dbReference>
<keyword evidence="2" id="KW-1185">Reference proteome</keyword>
<reference evidence="2" key="1">
    <citation type="journal article" date="2019" name="Int. J. Syst. Evol. Microbiol.">
        <title>The Global Catalogue of Microorganisms (GCM) 10K type strain sequencing project: providing services to taxonomists for standard genome sequencing and annotation.</title>
        <authorList>
            <consortium name="The Broad Institute Genomics Platform"/>
            <consortium name="The Broad Institute Genome Sequencing Center for Infectious Disease"/>
            <person name="Wu L."/>
            <person name="Ma J."/>
        </authorList>
    </citation>
    <scope>NUCLEOTIDE SEQUENCE [LARGE SCALE GENOMIC DNA]</scope>
    <source>
        <strain evidence="2">CGMCC 1.10131</strain>
    </source>
</reference>
<sequence>MQLCKQLKYERSIQPGKAVFFYKTEDSEFVPLEADIKRIRGQKTSFSEAYASIAKPKNVAVQDLAYSNPIRMETVTVPPLVEAIYCRFNLRIFANSLEPSVCDDLDTHNILKQLANGYRQKEGYKELAKRYAKNLLLGQWLFRNQQTYPVSIELLTSNNSIFSVNDVHQFDWNSRSNSYINQVEKLAAELAGAFSEPRRYWSAEVTAKISAQMGEEIFPSQQLTEKVEKGEISKLFCKLAMPDGREAVILNMEKVGAGIQMIDDWYTDEADYRLRVHEYGADPKHVIAQRRPETHSDFYSLVSQAEAHLEVLKQAVSSSDIPAEIHYVMSVLIKGGMFQRGKEG</sequence>
<dbReference type="NCBIfam" id="TIGR02566">
    <property type="entry name" value="cas_Csy3"/>
    <property type="match status" value="1"/>
</dbReference>